<keyword evidence="1 2" id="KW-0315">Glutamine amidotransferase</keyword>
<dbReference type="InterPro" id="IPR011698">
    <property type="entry name" value="GATase_3"/>
</dbReference>
<comment type="caution">
    <text evidence="4">The sequence shown here is derived from an EMBL/GenBank/DDBJ whole genome shotgun (WGS) entry which is preliminary data.</text>
</comment>
<keyword evidence="2" id="KW-0961">Cell wall biogenesis/degradation</keyword>
<dbReference type="InterPro" id="IPR043702">
    <property type="entry name" value="Lipid_II_synth_GatD"/>
</dbReference>
<comment type="catalytic activity">
    <reaction evidence="2">
        <text>L-glutamine + H2O = L-glutamate + NH4(+)</text>
        <dbReference type="Rhea" id="RHEA:15889"/>
        <dbReference type="ChEBI" id="CHEBI:15377"/>
        <dbReference type="ChEBI" id="CHEBI:28938"/>
        <dbReference type="ChEBI" id="CHEBI:29985"/>
        <dbReference type="ChEBI" id="CHEBI:58359"/>
        <dbReference type="EC" id="3.5.1.2"/>
    </reaction>
</comment>
<dbReference type="HAMAP" id="MF_02213">
    <property type="entry name" value="Lipid_II_synth_GatD"/>
    <property type="match status" value="1"/>
</dbReference>
<keyword evidence="5" id="KW-1185">Reference proteome</keyword>
<evidence type="ECO:0000259" key="3">
    <source>
        <dbReference type="Pfam" id="PF07685"/>
    </source>
</evidence>
<dbReference type="EMBL" id="JAAZSR010000026">
    <property type="protein sequence ID" value="NKX49609.1"/>
    <property type="molecule type" value="Genomic_DNA"/>
</dbReference>
<dbReference type="CDD" id="cd01750">
    <property type="entry name" value="GATase1_CobQ"/>
    <property type="match status" value="1"/>
</dbReference>
<proteinExistence type="inferred from homology"/>
<dbReference type="EC" id="6.3.5.13" evidence="2"/>
<dbReference type="PROSITE" id="PS51274">
    <property type="entry name" value="GATASE_COBBQ"/>
    <property type="match status" value="1"/>
</dbReference>
<accession>A0ABX1JMJ8</accession>
<dbReference type="Proteomes" id="UP000523795">
    <property type="component" value="Unassembled WGS sequence"/>
</dbReference>
<dbReference type="PANTHER" id="PTHR21343">
    <property type="entry name" value="DETHIOBIOTIN SYNTHETASE"/>
    <property type="match status" value="1"/>
</dbReference>
<evidence type="ECO:0000256" key="2">
    <source>
        <dbReference type="HAMAP-Rule" id="MF_02213"/>
    </source>
</evidence>
<feature type="active site" description="Nucleophile" evidence="2">
    <location>
        <position position="105"/>
    </location>
</feature>
<feature type="active site" evidence="2">
    <location>
        <position position="202"/>
    </location>
</feature>
<feature type="binding site" evidence="2">
    <location>
        <position position="139"/>
    </location>
    <ligand>
        <name>substrate</name>
    </ligand>
</feature>
<gene>
    <name evidence="2" type="primary">gatD</name>
    <name evidence="4" type="ORF">HER39_03250</name>
</gene>
<keyword evidence="2" id="KW-0133">Cell shape</keyword>
<sequence>METTGAAAHGPDAPVIDLLQLYPRDMNIYGDWGNVLTLRKRLQLRGYEVRLHEYNPGDAFPAQVDLFVGGGGQDSGQNRIQSDLLSLAGRLKELAEDGVPMLAICGLYQLFGNFFKTGTGEVIKGIGLLNVDTVAGPTRLIGNTVIESSEFGTVIGYENHSGQTFLKEGAQPFGMVTKGEGNNGQDGTEGARYRNVVASYLHGSLLPKNPAMADFLIPGAVTRRHGSFDDTPLHVPYEAQARLDAAARPR</sequence>
<dbReference type="Gene3D" id="3.40.50.880">
    <property type="match status" value="1"/>
</dbReference>
<evidence type="ECO:0000313" key="4">
    <source>
        <dbReference type="EMBL" id="NKX49609.1"/>
    </source>
</evidence>
<organism evidence="4 5">
    <name type="scientific">Arthrobacter deserti</name>
    <dbReference type="NCBI Taxonomy" id="1742687"/>
    <lineage>
        <taxon>Bacteria</taxon>
        <taxon>Bacillati</taxon>
        <taxon>Actinomycetota</taxon>
        <taxon>Actinomycetes</taxon>
        <taxon>Micrococcales</taxon>
        <taxon>Micrococcaceae</taxon>
        <taxon>Arthrobacter</taxon>
    </lineage>
</organism>
<evidence type="ECO:0000313" key="5">
    <source>
        <dbReference type="Proteomes" id="UP000523795"/>
    </source>
</evidence>
<comment type="function">
    <text evidence="2">The lipid II isoglutaminyl synthase complex catalyzes the formation of alpha-D-isoglutamine in the cell wall lipid II stem peptide. The GatD subunit catalyzes the hydrolysis of glutamine to glutamate and ammonia. The resulting ammonia molecule is channeled to the active site of MurT.</text>
</comment>
<comment type="similarity">
    <text evidence="2">Belongs to the CobB/CobQ family. GatD subfamily.</text>
</comment>
<dbReference type="PANTHER" id="PTHR21343:SF9">
    <property type="entry name" value="LIPID II ISOGLUTAMINYL SYNTHASE (GLUTAMINE-HYDROLYZING) SUBUNIT GATD"/>
    <property type="match status" value="1"/>
</dbReference>
<dbReference type="EC" id="3.5.1.2" evidence="2"/>
<dbReference type="Pfam" id="PF07685">
    <property type="entry name" value="GATase_3"/>
    <property type="match status" value="1"/>
</dbReference>
<comment type="pathway">
    <text evidence="2">Cell wall biogenesis; peptidoglycan biosynthesis.</text>
</comment>
<reference evidence="4 5" key="1">
    <citation type="submission" date="2020-04" db="EMBL/GenBank/DDBJ databases">
        <authorList>
            <person name="Liu S."/>
        </authorList>
    </citation>
    <scope>NUCLEOTIDE SEQUENCE [LARGE SCALE GENOMIC DNA]</scope>
    <source>
        <strain evidence="4 5">CGMCC 1.15091</strain>
    </source>
</reference>
<comment type="catalytic activity">
    <reaction evidence="2">
        <text>beta-D-GlcNAc-(1-&gt;4)-Mur2Ac(oyl-L-Ala-gamma-D-Glu-L-Lys-D-Ala-D-Ala)-di-trans,octa-cis-undecaprenyl diphosphate + L-glutamine + ATP + H2O = beta-D-GlcNAc-(1-&gt;4)-Mur2Ac(oyl-L-Ala-D-isoglutaminyl-L-Lys-D-Ala-D-Ala)-di-trans,octa-cis-undecaprenyl diphosphate + L-glutamate + ADP + phosphate + H(+)</text>
        <dbReference type="Rhea" id="RHEA:57928"/>
        <dbReference type="ChEBI" id="CHEBI:15377"/>
        <dbReference type="ChEBI" id="CHEBI:15378"/>
        <dbReference type="ChEBI" id="CHEBI:29985"/>
        <dbReference type="ChEBI" id="CHEBI:30616"/>
        <dbReference type="ChEBI" id="CHEBI:43474"/>
        <dbReference type="ChEBI" id="CHEBI:58359"/>
        <dbReference type="ChEBI" id="CHEBI:60033"/>
        <dbReference type="ChEBI" id="CHEBI:62233"/>
        <dbReference type="ChEBI" id="CHEBI:456216"/>
        <dbReference type="EC" id="6.3.5.13"/>
    </reaction>
</comment>
<keyword evidence="2" id="KW-0378">Hydrolase</keyword>
<dbReference type="InterPro" id="IPR029062">
    <property type="entry name" value="Class_I_gatase-like"/>
</dbReference>
<feature type="domain" description="CobB/CobQ-like glutamine amidotransferase" evidence="3">
    <location>
        <begin position="21"/>
        <end position="209"/>
    </location>
</feature>
<protein>
    <recommendedName>
        <fullName evidence="2">Lipid II isoglutaminyl synthase (glutamine-hydrolyzing) subunit GatD</fullName>
        <ecNumber evidence="2">6.3.5.13</ecNumber>
    </recommendedName>
    <alternativeName>
        <fullName evidence="2">Lipid II isoglutaminyl synthase glutaminase subunit</fullName>
        <ecNumber evidence="2">3.5.1.2</ecNumber>
    </alternativeName>
</protein>
<dbReference type="SUPFAM" id="SSF52317">
    <property type="entry name" value="Class I glutamine amidotransferase-like"/>
    <property type="match status" value="1"/>
</dbReference>
<dbReference type="InterPro" id="IPR033949">
    <property type="entry name" value="CobQ_GATase1"/>
</dbReference>
<keyword evidence="2" id="KW-0436">Ligase</keyword>
<keyword evidence="2" id="KW-0573">Peptidoglycan synthesis</keyword>
<comment type="subunit">
    <text evidence="2">Forms a heterodimer with MurT.</text>
</comment>
<name>A0ABX1JMJ8_9MICC</name>
<evidence type="ECO:0000256" key="1">
    <source>
        <dbReference type="ARBA" id="ARBA00022962"/>
    </source>
</evidence>